<evidence type="ECO:0000313" key="3">
    <source>
        <dbReference type="EnsemblMetazoa" id="G5637.1:cds"/>
    </source>
</evidence>
<dbReference type="PANTHER" id="PTHR34737">
    <property type="entry name" value="EF-HAND DOMAIN-CONTAINING PROTEIN"/>
    <property type="match status" value="1"/>
</dbReference>
<dbReference type="InterPro" id="IPR055313">
    <property type="entry name" value="Temptin-like"/>
</dbReference>
<dbReference type="AlphaFoldDB" id="A0A8W8NKA0"/>
<protein>
    <recommendedName>
        <fullName evidence="2">Temptin Cys/Cys disulfide domain-containing protein</fullName>
    </recommendedName>
</protein>
<dbReference type="EnsemblMetazoa" id="G5637.1">
    <property type="protein sequence ID" value="G5637.1:cds"/>
    <property type="gene ID" value="G5637"/>
</dbReference>
<feature type="chain" id="PRO_5036484373" description="Temptin Cys/Cys disulfide domain-containing protein" evidence="1">
    <location>
        <begin position="17"/>
        <end position="216"/>
    </location>
</feature>
<dbReference type="InterPro" id="IPR057626">
    <property type="entry name" value="S-S_Temptin"/>
</dbReference>
<dbReference type="Pfam" id="PF24784">
    <property type="entry name" value="Temptin_C"/>
    <property type="match status" value="2"/>
</dbReference>
<accession>A0A8W8NKA0</accession>
<organism evidence="3 4">
    <name type="scientific">Magallana gigas</name>
    <name type="common">Pacific oyster</name>
    <name type="synonym">Crassostrea gigas</name>
    <dbReference type="NCBI Taxonomy" id="29159"/>
    <lineage>
        <taxon>Eukaryota</taxon>
        <taxon>Metazoa</taxon>
        <taxon>Spiralia</taxon>
        <taxon>Lophotrochozoa</taxon>
        <taxon>Mollusca</taxon>
        <taxon>Bivalvia</taxon>
        <taxon>Autobranchia</taxon>
        <taxon>Pteriomorphia</taxon>
        <taxon>Ostreida</taxon>
        <taxon>Ostreoidea</taxon>
        <taxon>Ostreidae</taxon>
        <taxon>Magallana</taxon>
    </lineage>
</organism>
<evidence type="ECO:0000256" key="1">
    <source>
        <dbReference type="SAM" id="SignalP"/>
    </source>
</evidence>
<evidence type="ECO:0000259" key="2">
    <source>
        <dbReference type="Pfam" id="PF24784"/>
    </source>
</evidence>
<reference evidence="3" key="1">
    <citation type="submission" date="2022-08" db="UniProtKB">
        <authorList>
            <consortium name="EnsemblMetazoa"/>
        </authorList>
    </citation>
    <scope>IDENTIFICATION</scope>
    <source>
        <strain evidence="3">05x7-T-G4-1.051#20</strain>
    </source>
</reference>
<feature type="domain" description="Temptin Cys/Cys disulfide" evidence="2">
    <location>
        <begin position="179"/>
        <end position="212"/>
    </location>
</feature>
<evidence type="ECO:0000313" key="4">
    <source>
        <dbReference type="Proteomes" id="UP000005408"/>
    </source>
</evidence>
<feature type="domain" description="Temptin Cys/Cys disulfide" evidence="2">
    <location>
        <begin position="16"/>
        <end position="110"/>
    </location>
</feature>
<proteinExistence type="predicted"/>
<name>A0A8W8NKA0_MAGGI</name>
<feature type="signal peptide" evidence="1">
    <location>
        <begin position="1"/>
        <end position="16"/>
    </location>
</feature>
<sequence>MIRLILCVVGISCVFSAPQYRDLIPNGYQVFNPCGANFWEAVGHYNAVHHTIDKNPFGKDFAAAGRTWTVDLCQKDSDGDGKSNGEELGDPNCTWTAGSTPSGKSTGQPGICEPIRSGVCASVAFSCGCHGHQCMQTSNLGYYYHRVTKENVQRSSLTKVKASNNKVIQKNNCTLLPACYAFAAAGHVWTADLCNADSDGDGTSNGAELGDRRSYT</sequence>
<keyword evidence="4" id="KW-1185">Reference proteome</keyword>
<keyword evidence="1" id="KW-0732">Signal</keyword>
<dbReference type="Proteomes" id="UP000005408">
    <property type="component" value="Unassembled WGS sequence"/>
</dbReference>
<dbReference type="PANTHER" id="PTHR34737:SF2">
    <property type="entry name" value="EF-HAND DOMAIN-CONTAINING PROTEIN"/>
    <property type="match status" value="1"/>
</dbReference>